<evidence type="ECO:0000256" key="5">
    <source>
        <dbReference type="ARBA" id="ARBA00023242"/>
    </source>
</evidence>
<feature type="compositionally biased region" description="Pro residues" evidence="7">
    <location>
        <begin position="25"/>
        <end position="39"/>
    </location>
</feature>
<organism evidence="9 10">
    <name type="scientific">Cloeon dipterum</name>
    <dbReference type="NCBI Taxonomy" id="197152"/>
    <lineage>
        <taxon>Eukaryota</taxon>
        <taxon>Metazoa</taxon>
        <taxon>Ecdysozoa</taxon>
        <taxon>Arthropoda</taxon>
        <taxon>Hexapoda</taxon>
        <taxon>Insecta</taxon>
        <taxon>Pterygota</taxon>
        <taxon>Palaeoptera</taxon>
        <taxon>Ephemeroptera</taxon>
        <taxon>Pisciforma</taxon>
        <taxon>Baetidae</taxon>
        <taxon>Cloeon</taxon>
    </lineage>
</organism>
<feature type="compositionally biased region" description="Basic and acidic residues" evidence="7">
    <location>
        <begin position="552"/>
        <end position="561"/>
    </location>
</feature>
<keyword evidence="5" id="KW-0539">Nucleus</keyword>
<feature type="compositionally biased region" description="Low complexity" evidence="7">
    <location>
        <begin position="537"/>
        <end position="551"/>
    </location>
</feature>
<feature type="compositionally biased region" description="Low complexity" evidence="7">
    <location>
        <begin position="266"/>
        <end position="276"/>
    </location>
</feature>
<name>A0A8S1CV70_9INSE</name>
<feature type="compositionally biased region" description="Pro residues" evidence="7">
    <location>
        <begin position="517"/>
        <end position="536"/>
    </location>
</feature>
<feature type="compositionally biased region" description="Basic and acidic residues" evidence="7">
    <location>
        <begin position="1"/>
        <end position="10"/>
    </location>
</feature>
<keyword evidence="2" id="KW-0805">Transcription regulation</keyword>
<dbReference type="PANTHER" id="PTHR13455:SF7">
    <property type="entry name" value="SIMJANG, ISOFORM E"/>
    <property type="match status" value="1"/>
</dbReference>
<dbReference type="Proteomes" id="UP000494165">
    <property type="component" value="Unassembled WGS sequence"/>
</dbReference>
<evidence type="ECO:0000256" key="6">
    <source>
        <dbReference type="SAM" id="Coils"/>
    </source>
</evidence>
<feature type="compositionally biased region" description="Basic residues" evidence="7">
    <location>
        <begin position="75"/>
        <end position="84"/>
    </location>
</feature>
<evidence type="ECO:0000256" key="4">
    <source>
        <dbReference type="ARBA" id="ARBA00023163"/>
    </source>
</evidence>
<keyword evidence="3 6" id="KW-0175">Coiled coil</keyword>
<proteinExistence type="predicted"/>
<feature type="region of interest" description="Disordered" evidence="7">
    <location>
        <begin position="1"/>
        <end position="124"/>
    </location>
</feature>
<gene>
    <name evidence="9" type="ORF">CLODIP_2_CD05756</name>
</gene>
<feature type="region of interest" description="Disordered" evidence="7">
    <location>
        <begin position="338"/>
        <end position="361"/>
    </location>
</feature>
<comment type="caution">
    <text evidence="9">The sequence shown here is derived from an EMBL/GenBank/DDBJ whole genome shotgun (WGS) entry which is preliminary data.</text>
</comment>
<dbReference type="GO" id="GO:0000122">
    <property type="term" value="P:negative regulation of transcription by RNA polymerase II"/>
    <property type="evidence" value="ECO:0007669"/>
    <property type="project" value="InterPro"/>
</dbReference>
<dbReference type="AlphaFoldDB" id="A0A8S1CV70"/>
<keyword evidence="10" id="KW-1185">Reference proteome</keyword>
<dbReference type="EMBL" id="CADEPI010000110">
    <property type="protein sequence ID" value="CAB3375308.1"/>
    <property type="molecule type" value="Genomic_DNA"/>
</dbReference>
<dbReference type="InterPro" id="IPR032346">
    <property type="entry name" value="P66_CC"/>
</dbReference>
<sequence>MSAPEEKMEVDGEAVVDLSVGPTAPARPPPPPPPPPPPSENGGGSQSAEDLSRSADAAAMRPPASRAKDYEEQHHPRRNLRPRRERSYAESPDIIVLSDEEPRINGFANGYESDSDDAEMPPLPPIKELSAEELATKERLIRNLREELRNEEMKLVLLKKLKQSQQMKENIAVIPPVTQAPPVVTKLTSSVTLTPKLPPPAQQAAQPVPPAMVRSSKQPPAPSVLPPPHRGYGSSSGRYEQTSQSRSSQNLPPPLLGMGGSRSNSAAMQQMMAQQQSLLRGQNMVGGRNPVNTPPNVVMGYPMGATERAPKESHHSPATQQLMGNVDSKMGNIGATMQQLPQEQERSRSEDNQTPAQRQAAAKLALRKQLEKTLLQIPPPKPPPPEMHFIPNPSNAEFIYLLGLEHVVDYITKDQKAPPQPPDPFQCSQCETDFTPVWKWEKSSKSDHKRRQQLSMGHQTSGKELRVICEQCVTTNVKKALKAEHTNRLKTAFVKALQQEQEIEQRMAQGADSPSPVAAPSPKPPTPVPAAPPPAPQQQQQPRQQQSTPPSRADREREQREAALVAAAAAAQFPKFADPSKIAAALAAAAASNPAAALQAAHQQLLRMPQHQAAPLPAHMLPFSPLLYPYQLAMAQAAGGKGPVAAAAANLVELQRQAADLHRQYLLDMIPSNSLQQGSRGGMNWKT</sequence>
<evidence type="ECO:0000256" key="1">
    <source>
        <dbReference type="ARBA" id="ARBA00004123"/>
    </source>
</evidence>
<evidence type="ECO:0000313" key="10">
    <source>
        <dbReference type="Proteomes" id="UP000494165"/>
    </source>
</evidence>
<evidence type="ECO:0000256" key="2">
    <source>
        <dbReference type="ARBA" id="ARBA00023015"/>
    </source>
</evidence>
<feature type="domain" description="Transcriptional repressor p66 coiled-coil MBD2-interaction" evidence="8">
    <location>
        <begin position="133"/>
        <end position="173"/>
    </location>
</feature>
<evidence type="ECO:0000256" key="3">
    <source>
        <dbReference type="ARBA" id="ARBA00023054"/>
    </source>
</evidence>
<dbReference type="SUPFAM" id="SSF101447">
    <property type="entry name" value="Formin homology 2 domain (FH2 domain)"/>
    <property type="match status" value="1"/>
</dbReference>
<dbReference type="Pfam" id="PF16563">
    <property type="entry name" value="P66_CC"/>
    <property type="match status" value="1"/>
</dbReference>
<dbReference type="Gene3D" id="6.10.250.1650">
    <property type="match status" value="1"/>
</dbReference>
<keyword evidence="4" id="KW-0804">Transcription</keyword>
<evidence type="ECO:0000259" key="8">
    <source>
        <dbReference type="Pfam" id="PF16563"/>
    </source>
</evidence>
<accession>A0A8S1CV70</accession>
<evidence type="ECO:0000313" key="9">
    <source>
        <dbReference type="EMBL" id="CAB3375308.1"/>
    </source>
</evidence>
<feature type="region of interest" description="Disordered" evidence="7">
    <location>
        <begin position="504"/>
        <end position="563"/>
    </location>
</feature>
<reference evidence="9 10" key="1">
    <citation type="submission" date="2020-04" db="EMBL/GenBank/DDBJ databases">
        <authorList>
            <person name="Alioto T."/>
            <person name="Alioto T."/>
            <person name="Gomez Garrido J."/>
        </authorList>
    </citation>
    <scope>NUCLEOTIDE SEQUENCE [LARGE SCALE GENOMIC DNA]</scope>
</reference>
<evidence type="ECO:0000256" key="7">
    <source>
        <dbReference type="SAM" id="MobiDB-lite"/>
    </source>
</evidence>
<dbReference type="PANTHER" id="PTHR13455">
    <property type="entry name" value="TRANSCRIPTIONAL REPRESSOR P66-RELATED"/>
    <property type="match status" value="1"/>
</dbReference>
<feature type="region of interest" description="Disordered" evidence="7">
    <location>
        <begin position="194"/>
        <end position="318"/>
    </location>
</feature>
<protein>
    <recommendedName>
        <fullName evidence="8">Transcriptional repressor p66 coiled-coil MBD2-interaction domain-containing protein</fullName>
    </recommendedName>
</protein>
<comment type="subcellular location">
    <subcellularLocation>
        <location evidence="1">Nucleus</location>
    </subcellularLocation>
</comment>
<feature type="coiled-coil region" evidence="6">
    <location>
        <begin position="127"/>
        <end position="161"/>
    </location>
</feature>
<dbReference type="InterPro" id="IPR040386">
    <property type="entry name" value="P66"/>
</dbReference>
<feature type="compositionally biased region" description="Pro residues" evidence="7">
    <location>
        <begin position="219"/>
        <end position="229"/>
    </location>
</feature>
<dbReference type="OrthoDB" id="8186989at2759"/>
<dbReference type="GO" id="GO:0016581">
    <property type="term" value="C:NuRD complex"/>
    <property type="evidence" value="ECO:0007669"/>
    <property type="project" value="TreeGrafter"/>
</dbReference>
<feature type="compositionally biased region" description="Polar residues" evidence="7">
    <location>
        <begin position="233"/>
        <end position="250"/>
    </location>
</feature>
<feature type="region of interest" description="Disordered" evidence="7">
    <location>
        <begin position="441"/>
        <end position="460"/>
    </location>
</feature>